<dbReference type="GO" id="GO:0071013">
    <property type="term" value="C:catalytic step 2 spliceosome"/>
    <property type="evidence" value="ECO:0007669"/>
    <property type="project" value="TreeGrafter"/>
</dbReference>
<dbReference type="Proteomes" id="UP000017246">
    <property type="component" value="Unassembled WGS sequence"/>
</dbReference>
<name>A0A068YCY1_ECHMU</name>
<dbReference type="InterPro" id="IPR000504">
    <property type="entry name" value="RRM_dom"/>
</dbReference>
<accession>A0A068YCY1</accession>
<sequence length="333" mass="37297">MYNRYSENNDSRTEQYRKLFIGGLTHNTTEDHLKEYYSAWGEIVDVVVMKDSQSGRSRGFGFVTYKEPEMVDTAQANRPHEIDGKIVEAKRAMPREDSSCAEAHMTVKKLYVGGLKRDVTTEDLREYFSKYGKIIDCEVVTSKDTNISRGFGFVTFDDYDPVDKAILYKPHTIKSSQSDVKKALSREEMNTIRRKTDYRQDYGYGGGYRNGCYGPPGGYSGYLHHGYAGPPPGPMGGYHDNWDPYPPSGCWNNGMGDGFGHYGGQSYGGGPMRGPPGGGYQLVVSEGALISMSLNRREYIATYTDPLYSFRTHLPFIQPVLSLVFKLVSSALP</sequence>
<keyword evidence="6" id="KW-1185">Reference proteome</keyword>
<dbReference type="InterPro" id="IPR035979">
    <property type="entry name" value="RBD_domain_sf"/>
</dbReference>
<evidence type="ECO:0000313" key="6">
    <source>
        <dbReference type="Proteomes" id="UP000017246"/>
    </source>
</evidence>
<protein>
    <submittedName>
        <fullName evidence="5">Heterolocus tagous nuclear ribonucleoprotein A2</fullName>
    </submittedName>
</protein>
<gene>
    <name evidence="5" type="ORF">EmuJ_000762600</name>
</gene>
<reference evidence="5" key="1">
    <citation type="journal article" date="2013" name="Nature">
        <title>The genomes of four tapeworm species reveal adaptations to parasitism.</title>
        <authorList>
            <person name="Tsai I.J."/>
            <person name="Zarowiecki M."/>
            <person name="Holroyd N."/>
            <person name="Garciarrubio A."/>
            <person name="Sanchez-Flores A."/>
            <person name="Brooks K.L."/>
            <person name="Tracey A."/>
            <person name="Bobes R.J."/>
            <person name="Fragoso G."/>
            <person name="Sciutto E."/>
            <person name="Aslett M."/>
            <person name="Beasley H."/>
            <person name="Bennett H.M."/>
            <person name="Cai J."/>
            <person name="Camicia F."/>
            <person name="Clark R."/>
            <person name="Cucher M."/>
            <person name="De Silva N."/>
            <person name="Day T.A."/>
            <person name="Deplazes P."/>
            <person name="Estrada K."/>
            <person name="Fernandez C."/>
            <person name="Holland P.W."/>
            <person name="Hou J."/>
            <person name="Hu S."/>
            <person name="Huckvale T."/>
            <person name="Hung S.S."/>
            <person name="Kamenetzky L."/>
            <person name="Keane J.A."/>
            <person name="Kiss F."/>
            <person name="Koziol U."/>
            <person name="Lambert O."/>
            <person name="Liu K."/>
            <person name="Luo X."/>
            <person name="Luo Y."/>
            <person name="Macchiaroli N."/>
            <person name="Nichol S."/>
            <person name="Paps J."/>
            <person name="Parkinson J."/>
            <person name="Pouchkina-Stantcheva N."/>
            <person name="Riddiford N."/>
            <person name="Rosenzvit M."/>
            <person name="Salinas G."/>
            <person name="Wasmuth J.D."/>
            <person name="Zamanian M."/>
            <person name="Zheng Y."/>
            <person name="Cai X."/>
            <person name="Soberon X."/>
            <person name="Olson P.D."/>
            <person name="Laclette J.P."/>
            <person name="Brehm K."/>
            <person name="Berriman M."/>
            <person name="Garciarrubio A."/>
            <person name="Bobes R.J."/>
            <person name="Fragoso G."/>
            <person name="Sanchez-Flores A."/>
            <person name="Estrada K."/>
            <person name="Cevallos M.A."/>
            <person name="Morett E."/>
            <person name="Gonzalez V."/>
            <person name="Portillo T."/>
            <person name="Ochoa-Leyva A."/>
            <person name="Jose M.V."/>
            <person name="Sciutto E."/>
            <person name="Landa A."/>
            <person name="Jimenez L."/>
            <person name="Valdes V."/>
            <person name="Carrero J.C."/>
            <person name="Larralde C."/>
            <person name="Morales-Montor J."/>
            <person name="Limon-Lason J."/>
            <person name="Soberon X."/>
            <person name="Laclette J.P."/>
        </authorList>
    </citation>
    <scope>NUCLEOTIDE SEQUENCE [LARGE SCALE GENOMIC DNA]</scope>
</reference>
<dbReference type="PROSITE" id="PS50102">
    <property type="entry name" value="RRM"/>
    <property type="match status" value="2"/>
</dbReference>
<evidence type="ECO:0000259" key="4">
    <source>
        <dbReference type="PROSITE" id="PS50102"/>
    </source>
</evidence>
<dbReference type="PANTHER" id="PTHR48026">
    <property type="entry name" value="HOMOLOGOUS TO DROSOPHILA SQD (SQUID) PROTEIN"/>
    <property type="match status" value="1"/>
</dbReference>
<dbReference type="GO" id="GO:0000398">
    <property type="term" value="P:mRNA splicing, via spliceosome"/>
    <property type="evidence" value="ECO:0007669"/>
    <property type="project" value="TreeGrafter"/>
</dbReference>
<evidence type="ECO:0000256" key="3">
    <source>
        <dbReference type="PROSITE-ProRule" id="PRU00176"/>
    </source>
</evidence>
<keyword evidence="1" id="KW-0677">Repeat</keyword>
<dbReference type="OrthoDB" id="1875751at2759"/>
<keyword evidence="5" id="KW-0687">Ribonucleoprotein</keyword>
<dbReference type="InterPro" id="IPR012677">
    <property type="entry name" value="Nucleotide-bd_a/b_plait_sf"/>
</dbReference>
<dbReference type="Gene3D" id="3.30.70.330">
    <property type="match status" value="2"/>
</dbReference>
<evidence type="ECO:0000256" key="2">
    <source>
        <dbReference type="ARBA" id="ARBA00022884"/>
    </source>
</evidence>
<organism evidence="5 6">
    <name type="scientific">Echinococcus multilocularis</name>
    <name type="common">Fox tapeworm</name>
    <dbReference type="NCBI Taxonomy" id="6211"/>
    <lineage>
        <taxon>Eukaryota</taxon>
        <taxon>Metazoa</taxon>
        <taxon>Spiralia</taxon>
        <taxon>Lophotrochozoa</taxon>
        <taxon>Platyhelminthes</taxon>
        <taxon>Cestoda</taxon>
        <taxon>Eucestoda</taxon>
        <taxon>Cyclophyllidea</taxon>
        <taxon>Taeniidae</taxon>
        <taxon>Echinococcus</taxon>
    </lineage>
</organism>
<evidence type="ECO:0000256" key="1">
    <source>
        <dbReference type="ARBA" id="ARBA00022737"/>
    </source>
</evidence>
<dbReference type="PANTHER" id="PTHR48026:SF14">
    <property type="entry name" value="HETEROGENEOUS NUCLEAR RIBONUCLEOPROTEIN A1"/>
    <property type="match status" value="1"/>
</dbReference>
<dbReference type="SMART" id="SM00360">
    <property type="entry name" value="RRM"/>
    <property type="match status" value="2"/>
</dbReference>
<dbReference type="Pfam" id="PF00076">
    <property type="entry name" value="RRM_1"/>
    <property type="match status" value="2"/>
</dbReference>
<dbReference type="OMA" id="NRYSENN"/>
<reference evidence="5" key="2">
    <citation type="submission" date="2015-11" db="EMBL/GenBank/DDBJ databases">
        <authorList>
            <person name="Zhang Y."/>
            <person name="Guo Z."/>
        </authorList>
    </citation>
    <scope>NUCLEOTIDE SEQUENCE</scope>
</reference>
<dbReference type="eggNOG" id="KOG0118">
    <property type="taxonomic scope" value="Eukaryota"/>
</dbReference>
<dbReference type="FunFam" id="3.30.70.330:FF:000040">
    <property type="entry name" value="Heterogeneous nuclear ribonucleoprotein A2/B1"/>
    <property type="match status" value="1"/>
</dbReference>
<evidence type="ECO:0000313" key="5">
    <source>
        <dbReference type="EMBL" id="CDS40065.1"/>
    </source>
</evidence>
<feature type="domain" description="RRM" evidence="4">
    <location>
        <begin position="17"/>
        <end position="94"/>
    </location>
</feature>
<feature type="domain" description="RRM" evidence="4">
    <location>
        <begin position="108"/>
        <end position="185"/>
    </location>
</feature>
<dbReference type="AlphaFoldDB" id="A0A068YCY1"/>
<proteinExistence type="predicted"/>
<dbReference type="SUPFAM" id="SSF54928">
    <property type="entry name" value="RNA-binding domain, RBD"/>
    <property type="match status" value="2"/>
</dbReference>
<keyword evidence="2 3" id="KW-0694">RNA-binding</keyword>
<dbReference type="GO" id="GO:0003730">
    <property type="term" value="F:mRNA 3'-UTR binding"/>
    <property type="evidence" value="ECO:0007669"/>
    <property type="project" value="TreeGrafter"/>
</dbReference>
<dbReference type="STRING" id="6211.A0A068YCY1"/>
<dbReference type="EMBL" id="LN902841">
    <property type="protein sequence ID" value="CDS40065.1"/>
    <property type="molecule type" value="Genomic_DNA"/>
</dbReference>